<feature type="domain" description="Prepilin peptidase A24 N-terminal" evidence="2">
    <location>
        <begin position="8"/>
        <end position="100"/>
    </location>
</feature>
<proteinExistence type="predicted"/>
<feature type="transmembrane region" description="Helical" evidence="1">
    <location>
        <begin position="83"/>
        <end position="102"/>
    </location>
</feature>
<evidence type="ECO:0000313" key="3">
    <source>
        <dbReference type="EMBL" id="OGZ93839.1"/>
    </source>
</evidence>
<dbReference type="PANTHER" id="PTHR30487:SF0">
    <property type="entry name" value="PREPILIN LEADER PEPTIDASE_N-METHYLTRANSFERASE-RELATED"/>
    <property type="match status" value="1"/>
</dbReference>
<sequence>MATVLSGVFGLIVGSFLNVVIYRLGKLDTERSDERSVFLVLSGRSYCPHCHKTLRWFELVPLVSFFIQGGRCRSCKKRISLQYPLIEFSTAALFALIAHEYFEGLLPLW</sequence>
<dbReference type="GO" id="GO:0006465">
    <property type="term" value="P:signal peptide processing"/>
    <property type="evidence" value="ECO:0007669"/>
    <property type="project" value="TreeGrafter"/>
</dbReference>
<dbReference type="InterPro" id="IPR050882">
    <property type="entry name" value="Prepilin_peptidase/N-MTase"/>
</dbReference>
<keyword evidence="1" id="KW-1133">Transmembrane helix</keyword>
<reference evidence="3 4" key="1">
    <citation type="journal article" date="2016" name="Nat. Commun.">
        <title>Thousands of microbial genomes shed light on interconnected biogeochemical processes in an aquifer system.</title>
        <authorList>
            <person name="Anantharaman K."/>
            <person name="Brown C.T."/>
            <person name="Hug L.A."/>
            <person name="Sharon I."/>
            <person name="Castelle C.J."/>
            <person name="Probst A.J."/>
            <person name="Thomas B.C."/>
            <person name="Singh A."/>
            <person name="Wilkins M.J."/>
            <person name="Karaoz U."/>
            <person name="Brodie E.L."/>
            <person name="Williams K.H."/>
            <person name="Hubbard S.S."/>
            <person name="Banfield J.F."/>
        </authorList>
    </citation>
    <scope>NUCLEOTIDE SEQUENCE [LARGE SCALE GENOMIC DNA]</scope>
</reference>
<evidence type="ECO:0000256" key="1">
    <source>
        <dbReference type="SAM" id="Phobius"/>
    </source>
</evidence>
<dbReference type="AlphaFoldDB" id="A0A1G2K333"/>
<dbReference type="Proteomes" id="UP000177152">
    <property type="component" value="Unassembled WGS sequence"/>
</dbReference>
<name>A0A1G2K333_9BACT</name>
<feature type="transmembrane region" description="Helical" evidence="1">
    <location>
        <begin position="6"/>
        <end position="25"/>
    </location>
</feature>
<dbReference type="GO" id="GO:0004190">
    <property type="term" value="F:aspartic-type endopeptidase activity"/>
    <property type="evidence" value="ECO:0007669"/>
    <property type="project" value="TreeGrafter"/>
</dbReference>
<dbReference type="EMBL" id="MHQC01000049">
    <property type="protein sequence ID" value="OGZ93839.1"/>
    <property type="molecule type" value="Genomic_DNA"/>
</dbReference>
<protein>
    <recommendedName>
        <fullName evidence="2">Prepilin peptidase A24 N-terminal domain-containing protein</fullName>
    </recommendedName>
</protein>
<comment type="caution">
    <text evidence="3">The sequence shown here is derived from an EMBL/GenBank/DDBJ whole genome shotgun (WGS) entry which is preliminary data.</text>
</comment>
<organism evidence="3 4">
    <name type="scientific">Candidatus Sungbacteria bacterium RIFCSPHIGHO2_01_FULL_47_32</name>
    <dbReference type="NCBI Taxonomy" id="1802264"/>
    <lineage>
        <taxon>Bacteria</taxon>
        <taxon>Candidatus Sungiibacteriota</taxon>
    </lineage>
</organism>
<keyword evidence="1" id="KW-0472">Membrane</keyword>
<keyword evidence="1" id="KW-0812">Transmembrane</keyword>
<dbReference type="PANTHER" id="PTHR30487">
    <property type="entry name" value="TYPE 4 PREPILIN-LIKE PROTEINS LEADER PEPTIDE-PROCESSING ENZYME"/>
    <property type="match status" value="1"/>
</dbReference>
<dbReference type="InterPro" id="IPR010627">
    <property type="entry name" value="Prepilin_pept_A24_N"/>
</dbReference>
<evidence type="ECO:0000259" key="2">
    <source>
        <dbReference type="Pfam" id="PF06750"/>
    </source>
</evidence>
<gene>
    <name evidence="3" type="ORF">A2633_04375</name>
</gene>
<accession>A0A1G2K333</accession>
<dbReference type="GO" id="GO:0005886">
    <property type="term" value="C:plasma membrane"/>
    <property type="evidence" value="ECO:0007669"/>
    <property type="project" value="TreeGrafter"/>
</dbReference>
<dbReference type="Pfam" id="PF06750">
    <property type="entry name" value="A24_N_bact"/>
    <property type="match status" value="1"/>
</dbReference>
<evidence type="ECO:0000313" key="4">
    <source>
        <dbReference type="Proteomes" id="UP000177152"/>
    </source>
</evidence>